<dbReference type="InterPro" id="IPR045608">
    <property type="entry name" value="Trypco2"/>
</dbReference>
<name>A0ABT7IGP8_9GAMM</name>
<accession>A0ABT7IGP8</accession>
<dbReference type="Proteomes" id="UP001227964">
    <property type="component" value="Unassembled WGS sequence"/>
</dbReference>
<evidence type="ECO:0000259" key="2">
    <source>
        <dbReference type="Pfam" id="PF19631"/>
    </source>
</evidence>
<organism evidence="3 4">
    <name type="scientific">Marinobacter azerbaijanicus</name>
    <dbReference type="NCBI Taxonomy" id="3050455"/>
    <lineage>
        <taxon>Bacteria</taxon>
        <taxon>Pseudomonadati</taxon>
        <taxon>Pseudomonadota</taxon>
        <taxon>Gammaproteobacteria</taxon>
        <taxon>Pseudomonadales</taxon>
        <taxon>Marinobacteraceae</taxon>
        <taxon>Marinobacter</taxon>
    </lineage>
</organism>
<dbReference type="Pfam" id="PF19631">
    <property type="entry name" value="Trypco2"/>
    <property type="match status" value="1"/>
</dbReference>
<evidence type="ECO:0000256" key="1">
    <source>
        <dbReference type="SAM" id="MobiDB-lite"/>
    </source>
</evidence>
<dbReference type="EMBL" id="JASSVS010000010">
    <property type="protein sequence ID" value="MDL0432855.1"/>
    <property type="molecule type" value="Genomic_DNA"/>
</dbReference>
<proteinExistence type="predicted"/>
<protein>
    <recommendedName>
        <fullName evidence="2">Trypsin-co-occurring domain-containing protein</fullName>
    </recommendedName>
</protein>
<dbReference type="RefSeq" id="WP_285392180.1">
    <property type="nucleotide sequence ID" value="NZ_JASSVS010000010.1"/>
</dbReference>
<evidence type="ECO:0000313" key="3">
    <source>
        <dbReference type="EMBL" id="MDL0432855.1"/>
    </source>
</evidence>
<gene>
    <name evidence="3" type="ORF">QPM17_17055</name>
</gene>
<sequence length="113" mass="12333">MKGKISLANFIQEVKKELVDAQDTSGKPFYELESVELEVAFTLEVSGKGKANFVVFDLAGETSGTQLHKVKLNFKPIPPEKGDPASQKKVQGFDFKSDSKKSVGPVYGKSPKL</sequence>
<feature type="region of interest" description="Disordered" evidence="1">
    <location>
        <begin position="74"/>
        <end position="113"/>
    </location>
</feature>
<reference evidence="3 4" key="1">
    <citation type="submission" date="2023-06" db="EMBL/GenBank/DDBJ databases">
        <title>Marinobacter azerbaijanicus a moderately halophilic, isolated from Urmia Lake in Azerbaijan region of Iran.</title>
        <authorList>
            <person name="Sanchez-Porro C."/>
            <person name="Aghdam E.M."/>
            <person name="Saheb S.M."/>
            <person name="Tarhriz V."/>
            <person name="Kazemi E."/>
            <person name="Ammozegar M.A."/>
            <person name="Ventosa A."/>
            <person name="Hejazi M.S."/>
        </authorList>
    </citation>
    <scope>NUCLEOTIDE SEQUENCE [LARGE SCALE GENOMIC DNA]</scope>
    <source>
        <strain evidence="3 4">TBZ242</strain>
    </source>
</reference>
<evidence type="ECO:0000313" key="4">
    <source>
        <dbReference type="Proteomes" id="UP001227964"/>
    </source>
</evidence>
<feature type="domain" description="Trypsin-co-occurring" evidence="2">
    <location>
        <begin position="5"/>
        <end position="76"/>
    </location>
</feature>
<keyword evidence="4" id="KW-1185">Reference proteome</keyword>
<comment type="caution">
    <text evidence="3">The sequence shown here is derived from an EMBL/GenBank/DDBJ whole genome shotgun (WGS) entry which is preliminary data.</text>
</comment>